<dbReference type="AlphaFoldDB" id="A0A1J5P7G2"/>
<feature type="region of interest" description="Disordered" evidence="1">
    <location>
        <begin position="164"/>
        <end position="253"/>
    </location>
</feature>
<accession>A0A1J5P7G2</accession>
<feature type="compositionally biased region" description="Low complexity" evidence="1">
    <location>
        <begin position="232"/>
        <end position="253"/>
    </location>
</feature>
<feature type="compositionally biased region" description="Low complexity" evidence="1">
    <location>
        <begin position="196"/>
        <end position="211"/>
    </location>
</feature>
<protein>
    <submittedName>
        <fullName evidence="2">Uncharacterized protein</fullName>
    </submittedName>
</protein>
<evidence type="ECO:0000256" key="1">
    <source>
        <dbReference type="SAM" id="MobiDB-lite"/>
    </source>
</evidence>
<organism evidence="2">
    <name type="scientific">mine drainage metagenome</name>
    <dbReference type="NCBI Taxonomy" id="410659"/>
    <lineage>
        <taxon>unclassified sequences</taxon>
        <taxon>metagenomes</taxon>
        <taxon>ecological metagenomes</taxon>
    </lineage>
</organism>
<dbReference type="EMBL" id="MLJW01006103">
    <property type="protein sequence ID" value="OIQ67166.1"/>
    <property type="molecule type" value="Genomic_DNA"/>
</dbReference>
<feature type="compositionally biased region" description="Low complexity" evidence="1">
    <location>
        <begin position="164"/>
        <end position="176"/>
    </location>
</feature>
<sequence>MRTVSVTSTMILDGSQPLSCTACWSIGTRSGSLSCRAETLRLTTWVPDAVTASRAAAWQACCATHRPSSTICPVRSATSMNDTGLRRPTPGRSHRTRASTPETSSVARLTIGWKRNRSSSCVIPCCRSFARRKPDAAPLCMEGAYQTARSRPVSLAVRSASIAAASSPLPAARVSVTRPELTVSRTASPPTRKGGSSAAATAARDTSSPATGSSRSTTQTNASACQRPTVPSPAADVSRRASSARISSAASGP</sequence>
<feature type="compositionally biased region" description="Polar residues" evidence="1">
    <location>
        <begin position="212"/>
        <end position="226"/>
    </location>
</feature>
<proteinExistence type="predicted"/>
<reference evidence="2" key="1">
    <citation type="submission" date="2016-10" db="EMBL/GenBank/DDBJ databases">
        <title>Sequence of Gallionella enrichment culture.</title>
        <authorList>
            <person name="Poehlein A."/>
            <person name="Muehling M."/>
            <person name="Daniel R."/>
        </authorList>
    </citation>
    <scope>NUCLEOTIDE SEQUENCE</scope>
</reference>
<gene>
    <name evidence="2" type="ORF">GALL_512580</name>
</gene>
<evidence type="ECO:0000313" key="2">
    <source>
        <dbReference type="EMBL" id="OIQ67166.1"/>
    </source>
</evidence>
<comment type="caution">
    <text evidence="2">The sequence shown here is derived from an EMBL/GenBank/DDBJ whole genome shotgun (WGS) entry which is preliminary data.</text>
</comment>
<feature type="region of interest" description="Disordered" evidence="1">
    <location>
        <begin position="75"/>
        <end position="104"/>
    </location>
</feature>
<name>A0A1J5P7G2_9ZZZZ</name>